<dbReference type="Gene3D" id="1.10.10.1590">
    <property type="entry name" value="NADH-quinone oxidoreductase subunit E"/>
    <property type="match status" value="1"/>
</dbReference>
<evidence type="ECO:0000256" key="5">
    <source>
        <dbReference type="ARBA" id="ARBA00023004"/>
    </source>
</evidence>
<keyword evidence="4" id="KW-0479">Metal-binding</keyword>
<dbReference type="InterPro" id="IPR041921">
    <property type="entry name" value="NuoE_N"/>
</dbReference>
<dbReference type="PROSITE" id="PS00645">
    <property type="entry name" value="COMPLEX1_51K_2"/>
    <property type="match status" value="1"/>
</dbReference>
<dbReference type="PANTHER" id="PTHR43578">
    <property type="entry name" value="NADH-QUINONE OXIDOREDUCTASE SUBUNIT F"/>
    <property type="match status" value="1"/>
</dbReference>
<dbReference type="InterPro" id="IPR001949">
    <property type="entry name" value="NADH-UbQ_OxRdtase_51kDa_CS"/>
</dbReference>
<dbReference type="Pfam" id="PF01257">
    <property type="entry name" value="2Fe-2S_thioredx"/>
    <property type="match status" value="1"/>
</dbReference>
<dbReference type="Gene3D" id="3.40.50.11540">
    <property type="entry name" value="NADH-ubiquinone oxidoreductase 51kDa subunit"/>
    <property type="match status" value="1"/>
</dbReference>
<dbReference type="Pfam" id="PF01512">
    <property type="entry name" value="Complex1_51K"/>
    <property type="match status" value="1"/>
</dbReference>
<dbReference type="AlphaFoldDB" id="A0A1W6N1X5"/>
<dbReference type="GO" id="GO:0008137">
    <property type="term" value="F:NADH dehydrogenase (ubiquinone) activity"/>
    <property type="evidence" value="ECO:0007669"/>
    <property type="project" value="InterPro"/>
</dbReference>
<evidence type="ECO:0000256" key="4">
    <source>
        <dbReference type="ARBA" id="ARBA00022723"/>
    </source>
</evidence>
<dbReference type="KEGG" id="mbry:B1812_19405"/>
<proteinExistence type="inferred from homology"/>
<dbReference type="Gene3D" id="3.10.20.600">
    <property type="match status" value="1"/>
</dbReference>
<dbReference type="Pfam" id="PF10589">
    <property type="entry name" value="NADH_4Fe-4S"/>
    <property type="match status" value="1"/>
</dbReference>
<dbReference type="SUPFAM" id="SSF140490">
    <property type="entry name" value="Nqo1C-terminal domain-like"/>
    <property type="match status" value="1"/>
</dbReference>
<keyword evidence="9" id="KW-1185">Reference proteome</keyword>
<evidence type="ECO:0000313" key="9">
    <source>
        <dbReference type="Proteomes" id="UP000193978"/>
    </source>
</evidence>
<dbReference type="InterPro" id="IPR037225">
    <property type="entry name" value="Nuo51_FMN-bd_sf"/>
</dbReference>
<name>A0A1W6N1X5_9HYPH</name>
<dbReference type="FunFam" id="1.20.1440.230:FF:000001">
    <property type="entry name" value="Mitochondrial NADH dehydrogenase flavoprotein 1"/>
    <property type="match status" value="1"/>
</dbReference>
<organism evidence="8 9">
    <name type="scientific">Methylocystis bryophila</name>
    <dbReference type="NCBI Taxonomy" id="655015"/>
    <lineage>
        <taxon>Bacteria</taxon>
        <taxon>Pseudomonadati</taxon>
        <taxon>Pseudomonadota</taxon>
        <taxon>Alphaproteobacteria</taxon>
        <taxon>Hyphomicrobiales</taxon>
        <taxon>Methylocystaceae</taxon>
        <taxon>Methylocystis</taxon>
    </lineage>
</organism>
<dbReference type="GO" id="GO:0010181">
    <property type="term" value="F:FMN binding"/>
    <property type="evidence" value="ECO:0007669"/>
    <property type="project" value="InterPro"/>
</dbReference>
<evidence type="ECO:0000313" key="8">
    <source>
        <dbReference type="EMBL" id="ARN83815.1"/>
    </source>
</evidence>
<keyword evidence="6" id="KW-0411">Iron-sulfur</keyword>
<dbReference type="PANTHER" id="PTHR43578:SF3">
    <property type="entry name" value="NADH-QUINONE OXIDOREDUCTASE SUBUNIT F"/>
    <property type="match status" value="1"/>
</dbReference>
<protein>
    <submittedName>
        <fullName evidence="8">NADP oxidoreductase</fullName>
    </submittedName>
</protein>
<comment type="cofactor">
    <cofactor evidence="1">
        <name>FMN</name>
        <dbReference type="ChEBI" id="CHEBI:58210"/>
    </cofactor>
</comment>
<dbReference type="InterPro" id="IPR037207">
    <property type="entry name" value="Nuop51_4Fe4S-bd_sf"/>
</dbReference>
<dbReference type="Gene3D" id="3.40.30.10">
    <property type="entry name" value="Glutaredoxin"/>
    <property type="match status" value="1"/>
</dbReference>
<sequence length="596" mass="64947">MDEAVDAVLARRGSDPTLLLQILIETQERLAWLPPLALSRIAAALGLSHAHVEGVASFYSFLSLRPVGRYRLLFADNIIEEMQRGRTLMLDLCRKLWIEPGKLSEDHLVSVDVTSCIGMSDQGPSLLVNGMPITSLTPERIGEIATLVRDQIPLDRWPQEFFVVADNVRRRDILLSSNLEPGEALRRALAQGPDALLAEVARSGLRGRGGAGFSTARKWEFCRNAPVRESGGRVVVCNADEGEPGTFKDRVLLTLMPDHVFEGMTLAAFTLGAKHGFLYLRGEYRYLRDDLEAVLARRRREGLLGRSILGVEGFDFDIDIHLGAGAYVCGEETALIESLEGKRGVPRIRPPFPVTQGYLGRPTSVNNVETLALATLVAAHGGEAFAKVGTAQSTGTKLLSVSGDCAAPGVYEFPFGVTFSEVLAACGAERPKAVQHGGAAGITIAEREFERRVAFEDAPTAGAFMVFGPSRDMFEAARNFVRFFAHESCGFCTPCRIGTTLLRDLMQKLEAGHGSPLDLAEIERLNHLLHATSHCGLGQAAANPILDGMRKFRPAFDARMMHEDFQPAFDLDASLALARQMTGRDDALAHLTEETP</sequence>
<comment type="similarity">
    <text evidence="2">Belongs to the complex I 51 kDa subunit family.</text>
</comment>
<dbReference type="SUPFAM" id="SSF52833">
    <property type="entry name" value="Thioredoxin-like"/>
    <property type="match status" value="1"/>
</dbReference>
<dbReference type="Gene3D" id="1.20.1440.230">
    <property type="entry name" value="NADH-ubiquinone oxidoreductase 51kDa subunit, iron-sulphur binding domain"/>
    <property type="match status" value="1"/>
</dbReference>
<dbReference type="PROSITE" id="PS00644">
    <property type="entry name" value="COMPLEX1_51K_1"/>
    <property type="match status" value="1"/>
</dbReference>
<dbReference type="InterPro" id="IPR011538">
    <property type="entry name" value="Nuo51_FMN-bd"/>
</dbReference>
<evidence type="ECO:0000256" key="3">
    <source>
        <dbReference type="ARBA" id="ARBA00022485"/>
    </source>
</evidence>
<dbReference type="Proteomes" id="UP000193978">
    <property type="component" value="Chromosome"/>
</dbReference>
<evidence type="ECO:0000256" key="1">
    <source>
        <dbReference type="ARBA" id="ARBA00001917"/>
    </source>
</evidence>
<gene>
    <name evidence="8" type="ORF">B1812_19405</name>
</gene>
<keyword evidence="3" id="KW-0004">4Fe-4S</keyword>
<dbReference type="GO" id="GO:0051539">
    <property type="term" value="F:4 iron, 4 sulfur cluster binding"/>
    <property type="evidence" value="ECO:0007669"/>
    <property type="project" value="UniProtKB-KW"/>
</dbReference>
<keyword evidence="5" id="KW-0408">Iron</keyword>
<evidence type="ECO:0000256" key="6">
    <source>
        <dbReference type="ARBA" id="ARBA00023014"/>
    </source>
</evidence>
<dbReference type="SUPFAM" id="SSF142019">
    <property type="entry name" value="Nqo1 FMN-binding domain-like"/>
    <property type="match status" value="1"/>
</dbReference>
<accession>A0A1W6N1X5</accession>
<dbReference type="SMART" id="SM00928">
    <property type="entry name" value="NADH_4Fe-4S"/>
    <property type="match status" value="1"/>
</dbReference>
<dbReference type="EMBL" id="CP019948">
    <property type="protein sequence ID" value="ARN83815.1"/>
    <property type="molecule type" value="Genomic_DNA"/>
</dbReference>
<feature type="domain" description="NADH-ubiquinone oxidoreductase 51kDa subunit iron-sulphur binding" evidence="7">
    <location>
        <begin position="474"/>
        <end position="519"/>
    </location>
</feature>
<dbReference type="InterPro" id="IPR036249">
    <property type="entry name" value="Thioredoxin-like_sf"/>
</dbReference>
<reference evidence="8 9" key="1">
    <citation type="submission" date="2017-02" db="EMBL/GenBank/DDBJ databases">
        <authorList>
            <person name="Peterson S.W."/>
        </authorList>
    </citation>
    <scope>NUCLEOTIDE SEQUENCE [LARGE SCALE GENOMIC DNA]</scope>
    <source>
        <strain evidence="8 9">S285</strain>
    </source>
</reference>
<evidence type="ECO:0000256" key="2">
    <source>
        <dbReference type="ARBA" id="ARBA00007523"/>
    </source>
</evidence>
<evidence type="ECO:0000259" key="7">
    <source>
        <dbReference type="SMART" id="SM00928"/>
    </source>
</evidence>
<dbReference type="GO" id="GO:0046872">
    <property type="term" value="F:metal ion binding"/>
    <property type="evidence" value="ECO:0007669"/>
    <property type="project" value="UniProtKB-KW"/>
</dbReference>
<dbReference type="STRING" id="655015.B1812_19405"/>
<dbReference type="InterPro" id="IPR019575">
    <property type="entry name" value="Nuop51_4Fe4S-bd"/>
</dbReference>
<dbReference type="SUPFAM" id="SSF142984">
    <property type="entry name" value="Nqo1 middle domain-like"/>
    <property type="match status" value="1"/>
</dbReference>